<keyword evidence="2" id="KW-1185">Reference proteome</keyword>
<name>A0A839ZA44_9HYPH</name>
<sequence length="69" mass="7609">MTNGQCTDLAEEGNSSTPIQEDYRFDRTLGVVLRDLAKVCHVTGLKTLREKNAISVKQAVRDDSTADLN</sequence>
<dbReference type="RefSeq" id="WP_183189751.1">
    <property type="nucleotide sequence ID" value="NZ_JACICD010000003.1"/>
</dbReference>
<dbReference type="EMBL" id="JACICD010000003">
    <property type="protein sequence ID" value="MBB3771595.1"/>
    <property type="molecule type" value="Genomic_DNA"/>
</dbReference>
<accession>A0A839ZA44</accession>
<gene>
    <name evidence="1" type="ORF">FHS55_002194</name>
</gene>
<protein>
    <submittedName>
        <fullName evidence="1">Uncharacterized protein</fullName>
    </submittedName>
</protein>
<comment type="caution">
    <text evidence="1">The sequence shown here is derived from an EMBL/GenBank/DDBJ whole genome shotgun (WGS) entry which is preliminary data.</text>
</comment>
<evidence type="ECO:0000313" key="1">
    <source>
        <dbReference type="EMBL" id="MBB3771595.1"/>
    </source>
</evidence>
<organism evidence="1 2">
    <name type="scientific">Ancylobacter tetraedralis</name>
    <dbReference type="NCBI Taxonomy" id="217068"/>
    <lineage>
        <taxon>Bacteria</taxon>
        <taxon>Pseudomonadati</taxon>
        <taxon>Pseudomonadota</taxon>
        <taxon>Alphaproteobacteria</taxon>
        <taxon>Hyphomicrobiales</taxon>
        <taxon>Xanthobacteraceae</taxon>
        <taxon>Ancylobacter</taxon>
    </lineage>
</organism>
<dbReference type="Proteomes" id="UP000533469">
    <property type="component" value="Unassembled WGS sequence"/>
</dbReference>
<reference evidence="1 2" key="1">
    <citation type="submission" date="2020-08" db="EMBL/GenBank/DDBJ databases">
        <title>Genomic Encyclopedia of Type Strains, Phase IV (KMG-IV): sequencing the most valuable type-strain genomes for metagenomic binning, comparative biology and taxonomic classification.</title>
        <authorList>
            <person name="Goeker M."/>
        </authorList>
    </citation>
    <scope>NUCLEOTIDE SEQUENCE [LARGE SCALE GENOMIC DNA]</scope>
    <source>
        <strain evidence="1 2">DSM 5895</strain>
    </source>
</reference>
<dbReference type="AlphaFoldDB" id="A0A839ZA44"/>
<proteinExistence type="predicted"/>
<evidence type="ECO:0000313" key="2">
    <source>
        <dbReference type="Proteomes" id="UP000533469"/>
    </source>
</evidence>